<feature type="region of interest" description="Disordered" evidence="1">
    <location>
        <begin position="236"/>
        <end position="280"/>
    </location>
</feature>
<evidence type="ECO:0000313" key="3">
    <source>
        <dbReference type="EMBL" id="SBO97964.1"/>
    </source>
</evidence>
<name>A0A1M4EGS3_9ACTN</name>
<feature type="transmembrane region" description="Helical" evidence="2">
    <location>
        <begin position="138"/>
        <end position="165"/>
    </location>
</feature>
<dbReference type="NCBIfam" id="TIGR04222">
    <property type="entry name" value="near_uncomplex"/>
    <property type="match status" value="1"/>
</dbReference>
<gene>
    <name evidence="3" type="ORF">BN4615_P7480</name>
</gene>
<keyword evidence="2" id="KW-1133">Transmembrane helix</keyword>
<protein>
    <recommendedName>
        <fullName evidence="4">TIGR04222 domain-containing membrane protein</fullName>
    </recommendedName>
</protein>
<dbReference type="EMBL" id="LT559118">
    <property type="protein sequence ID" value="SBO97964.1"/>
    <property type="molecule type" value="Genomic_DNA"/>
</dbReference>
<organism evidence="3">
    <name type="scientific">Nonomuraea gerenzanensis</name>
    <dbReference type="NCBI Taxonomy" id="93944"/>
    <lineage>
        <taxon>Bacteria</taxon>
        <taxon>Bacillati</taxon>
        <taxon>Actinomycetota</taxon>
        <taxon>Actinomycetes</taxon>
        <taxon>Streptosporangiales</taxon>
        <taxon>Streptosporangiaceae</taxon>
        <taxon>Nonomuraea</taxon>
    </lineage>
</organism>
<proteinExistence type="predicted"/>
<dbReference type="InterPro" id="IPR026467">
    <property type="entry name" value="Ser/Gly_Cys_C_dom"/>
</dbReference>
<evidence type="ECO:0000256" key="1">
    <source>
        <dbReference type="SAM" id="MobiDB-lite"/>
    </source>
</evidence>
<dbReference type="RefSeq" id="WP_225266696.1">
    <property type="nucleotide sequence ID" value="NZ_CP084058.1"/>
</dbReference>
<evidence type="ECO:0000256" key="2">
    <source>
        <dbReference type="SAM" id="Phobius"/>
    </source>
</evidence>
<reference evidence="3" key="1">
    <citation type="submission" date="2016-04" db="EMBL/GenBank/DDBJ databases">
        <authorList>
            <person name="Evans L.H."/>
            <person name="Alamgir A."/>
            <person name="Owens N."/>
            <person name="Weber N.D."/>
            <person name="Virtaneva K."/>
            <person name="Barbian K."/>
            <person name="Babar A."/>
            <person name="Rosenke K."/>
        </authorList>
    </citation>
    <scope>NUCLEOTIDE SEQUENCE</scope>
    <source>
        <strain evidence="3">Nono1</strain>
    </source>
</reference>
<dbReference type="AlphaFoldDB" id="A0A1M4EGS3"/>
<evidence type="ECO:0008006" key="4">
    <source>
        <dbReference type="Google" id="ProtNLM"/>
    </source>
</evidence>
<feature type="transmembrane region" description="Helical" evidence="2">
    <location>
        <begin position="6"/>
        <end position="26"/>
    </location>
</feature>
<feature type="compositionally biased region" description="Gly residues" evidence="1">
    <location>
        <begin position="266"/>
        <end position="280"/>
    </location>
</feature>
<keyword evidence="2" id="KW-0472">Membrane</keyword>
<accession>A0A1M4EGS3</accession>
<feature type="transmembrane region" description="Helical" evidence="2">
    <location>
        <begin position="185"/>
        <end position="205"/>
    </location>
</feature>
<keyword evidence="2" id="KW-0812">Transmembrane</keyword>
<sequence length="280" mass="29619">MVTLVSAVLVLGVLAVAGFVLVECLLRRQLRQLRRGPVAESVSPYELAVLARGRHALPDTVVTALVRRNAVREARSGLCTLVTGAAADHPAEHVVLGFLTARAGRAARHEIVRAPEWAPVERRMRAELRRRGLLRPHWMSSTIVLGALTVFLVLLTNIATLTVLLDTAGDLLTGESAAAWARLGQWWPALLVPPLTVAGGVVITWMRTPADDRTLVGEAVCRETLAAHPDHDGSLESYVLLGEPSPDPVPARRGPSEEDDGDADAGGDGGDGCGCGGGDA</sequence>